<dbReference type="SUPFAM" id="SSF56112">
    <property type="entry name" value="Protein kinase-like (PK-like)"/>
    <property type="match status" value="1"/>
</dbReference>
<dbReference type="SMART" id="SM00220">
    <property type="entry name" value="S_TKc"/>
    <property type="match status" value="1"/>
</dbReference>
<dbReference type="Pfam" id="PF00069">
    <property type="entry name" value="Pkinase"/>
    <property type="match status" value="1"/>
</dbReference>
<evidence type="ECO:0000256" key="3">
    <source>
        <dbReference type="ARBA" id="ARBA00022777"/>
    </source>
</evidence>
<dbReference type="GO" id="GO:0004708">
    <property type="term" value="F:MAP kinase kinase activity"/>
    <property type="evidence" value="ECO:0007669"/>
    <property type="project" value="UniProtKB-EC"/>
</dbReference>
<protein>
    <recommendedName>
        <fullName evidence="6">mitogen-activated protein kinase kinase</fullName>
        <ecNumber evidence="6">2.7.12.2</ecNumber>
    </recommendedName>
</protein>
<sequence length="745" mass="85270">MGLKPSRPSWDIPDDDEDTSTTEEDETTTLQQQQHVSKKRDHPSSQQQLYIQNKKNNYQSTSQTSNSAATGIPINKSSTKSSSSPSLIKSSDSSYASDSSVLSSHPSSRTAGKSYSSTSTSVTSKFSTSSSASPSSLFMAPFLKSRTTSSSILELESSGAENIGFSCKDQSSHEMTTLETYFKYFGCQFVDYIGRGTFAHCFKVIYQEKDLALMQPPPVNNNSNNNKSQQATQRKDIYHLPQQEYSCLKLVEISNNPKIEERLKQEIQILRVCNTCKYITKLLSDYRLIDTKLDYKNIMKGRNWIVQILEYGDSIMKVLKDYESQNRTVKYFTIGELYAYFTQAIECLYELHEVYHVIHRDVKLSNILLKSVIHARYNECMYHFMLCDFNVSMFDTTNEKKGNSNTTSKKSLVGTSIFVPNEVIFTGDYTNKVDMYSMGVVFILLFGMVGGDYDFLERFYCNDILGPLRSDKKSAYSNSFYGNPSIYSNNSLSSLASAPNQTQPESAPIELNSILERISSKYYLNIPLIGNLLLDMTKYYNERPSSKQMYETNLDYNYLYYIVNGYANTNEMELLLQASPKYAQESENIVKYIIFTIGQISSSTCYDIEIICNCLKLLKPPECSRELCNVLLKWILQCDMAEKKQLEFMNQVIDLMNSYDEVTKQKAIVHGIIYNGHLQSNSSQSPRIESLHYFIKELCHNDNEKVLQYIEEFNTELSKTRQDSTITNFLDAFIQHHHQVSRDHR</sequence>
<evidence type="ECO:0000313" key="12">
    <source>
        <dbReference type="EMBL" id="KAF0984074.1"/>
    </source>
</evidence>
<feature type="compositionally biased region" description="Low complexity" evidence="10">
    <location>
        <begin position="56"/>
        <end position="135"/>
    </location>
</feature>
<dbReference type="RefSeq" id="XP_044568787.1">
    <property type="nucleotide sequence ID" value="XM_044711793.1"/>
</dbReference>
<evidence type="ECO:0000259" key="11">
    <source>
        <dbReference type="PROSITE" id="PS50011"/>
    </source>
</evidence>
<dbReference type="GeneID" id="68115207"/>
<dbReference type="InterPro" id="IPR011009">
    <property type="entry name" value="Kinase-like_dom_sf"/>
</dbReference>
<gene>
    <name evidence="12" type="ORF">FDP41_007989</name>
</gene>
<proteinExistence type="inferred from homology"/>
<evidence type="ECO:0000256" key="10">
    <source>
        <dbReference type="SAM" id="MobiDB-lite"/>
    </source>
</evidence>
<keyword evidence="3" id="KW-0418">Kinase</keyword>
<dbReference type="Proteomes" id="UP000444721">
    <property type="component" value="Unassembled WGS sequence"/>
</dbReference>
<keyword evidence="4" id="KW-0067">ATP-binding</keyword>
<dbReference type="EMBL" id="VFQX01000004">
    <property type="protein sequence ID" value="KAF0984074.1"/>
    <property type="molecule type" value="Genomic_DNA"/>
</dbReference>
<dbReference type="VEuPathDB" id="AmoebaDB:FDP41_007989"/>
<dbReference type="AlphaFoldDB" id="A0A6A5CBZ1"/>
<evidence type="ECO:0000256" key="8">
    <source>
        <dbReference type="ARBA" id="ARBA00049299"/>
    </source>
</evidence>
<evidence type="ECO:0000256" key="2">
    <source>
        <dbReference type="ARBA" id="ARBA00022741"/>
    </source>
</evidence>
<keyword evidence="13" id="KW-1185">Reference proteome</keyword>
<dbReference type="PROSITE" id="PS00108">
    <property type="entry name" value="PROTEIN_KINASE_ST"/>
    <property type="match status" value="1"/>
</dbReference>
<evidence type="ECO:0000256" key="4">
    <source>
        <dbReference type="ARBA" id="ARBA00022840"/>
    </source>
</evidence>
<name>A0A6A5CBZ1_NAEFO</name>
<dbReference type="EC" id="2.7.12.2" evidence="6"/>
<feature type="region of interest" description="Disordered" evidence="10">
    <location>
        <begin position="1"/>
        <end position="135"/>
    </location>
</feature>
<dbReference type="Gene3D" id="1.10.510.10">
    <property type="entry name" value="Transferase(Phosphotransferase) domain 1"/>
    <property type="match status" value="1"/>
</dbReference>
<feature type="compositionally biased region" description="Polar residues" evidence="10">
    <location>
        <begin position="44"/>
        <end position="55"/>
    </location>
</feature>
<keyword evidence="1" id="KW-0808">Transferase</keyword>
<comment type="catalytic activity">
    <reaction evidence="8">
        <text>L-threonyl-[protein] + ATP = O-phospho-L-threonyl-[protein] + ADP + H(+)</text>
        <dbReference type="Rhea" id="RHEA:46608"/>
        <dbReference type="Rhea" id="RHEA-COMP:11060"/>
        <dbReference type="Rhea" id="RHEA-COMP:11605"/>
        <dbReference type="ChEBI" id="CHEBI:15378"/>
        <dbReference type="ChEBI" id="CHEBI:30013"/>
        <dbReference type="ChEBI" id="CHEBI:30616"/>
        <dbReference type="ChEBI" id="CHEBI:61977"/>
        <dbReference type="ChEBI" id="CHEBI:456216"/>
        <dbReference type="EC" id="2.7.12.2"/>
    </reaction>
</comment>
<dbReference type="PANTHER" id="PTHR48013">
    <property type="entry name" value="DUAL SPECIFICITY MITOGEN-ACTIVATED PROTEIN KINASE KINASE 5-RELATED"/>
    <property type="match status" value="1"/>
</dbReference>
<comment type="catalytic activity">
    <reaction evidence="7">
        <text>L-seryl-[protein] + ATP = O-phospho-L-seryl-[protein] + ADP + H(+)</text>
        <dbReference type="Rhea" id="RHEA:17989"/>
        <dbReference type="Rhea" id="RHEA-COMP:9863"/>
        <dbReference type="Rhea" id="RHEA-COMP:11604"/>
        <dbReference type="ChEBI" id="CHEBI:15378"/>
        <dbReference type="ChEBI" id="CHEBI:29999"/>
        <dbReference type="ChEBI" id="CHEBI:30616"/>
        <dbReference type="ChEBI" id="CHEBI:83421"/>
        <dbReference type="ChEBI" id="CHEBI:456216"/>
        <dbReference type="EC" id="2.7.12.2"/>
    </reaction>
</comment>
<dbReference type="PANTHER" id="PTHR48013:SF9">
    <property type="entry name" value="DUAL SPECIFICITY MITOGEN-ACTIVATED PROTEIN KINASE KINASE 5"/>
    <property type="match status" value="1"/>
</dbReference>
<dbReference type="VEuPathDB" id="AmoebaDB:NF0037030"/>
<dbReference type="OrthoDB" id="74764at2759"/>
<evidence type="ECO:0000313" key="13">
    <source>
        <dbReference type="Proteomes" id="UP000444721"/>
    </source>
</evidence>
<dbReference type="VEuPathDB" id="AmoebaDB:NfTy_004380"/>
<reference evidence="12 13" key="1">
    <citation type="journal article" date="2019" name="Sci. Rep.">
        <title>Nanopore sequencing improves the draft genome of the human pathogenic amoeba Naegleria fowleri.</title>
        <authorList>
            <person name="Liechti N."/>
            <person name="Schurch N."/>
            <person name="Bruggmann R."/>
            <person name="Wittwer M."/>
        </authorList>
    </citation>
    <scope>NUCLEOTIDE SEQUENCE [LARGE SCALE GENOMIC DNA]</scope>
    <source>
        <strain evidence="12 13">ATCC 30894</strain>
    </source>
</reference>
<dbReference type="InterPro" id="IPR000719">
    <property type="entry name" value="Prot_kinase_dom"/>
</dbReference>
<dbReference type="GO" id="GO:0005524">
    <property type="term" value="F:ATP binding"/>
    <property type="evidence" value="ECO:0007669"/>
    <property type="project" value="UniProtKB-KW"/>
</dbReference>
<evidence type="ECO:0000256" key="6">
    <source>
        <dbReference type="ARBA" id="ARBA00038999"/>
    </source>
</evidence>
<evidence type="ECO:0000256" key="9">
    <source>
        <dbReference type="ARBA" id="ARBA00051693"/>
    </source>
</evidence>
<comment type="catalytic activity">
    <reaction evidence="9">
        <text>L-tyrosyl-[protein] + ATP = O-phospho-L-tyrosyl-[protein] + ADP + H(+)</text>
        <dbReference type="Rhea" id="RHEA:10596"/>
        <dbReference type="Rhea" id="RHEA-COMP:10136"/>
        <dbReference type="Rhea" id="RHEA-COMP:20101"/>
        <dbReference type="ChEBI" id="CHEBI:15378"/>
        <dbReference type="ChEBI" id="CHEBI:30616"/>
        <dbReference type="ChEBI" id="CHEBI:46858"/>
        <dbReference type="ChEBI" id="CHEBI:61978"/>
        <dbReference type="ChEBI" id="CHEBI:456216"/>
        <dbReference type="EC" id="2.7.12.2"/>
    </reaction>
</comment>
<dbReference type="InterPro" id="IPR008271">
    <property type="entry name" value="Ser/Thr_kinase_AS"/>
</dbReference>
<evidence type="ECO:0000256" key="7">
    <source>
        <dbReference type="ARBA" id="ARBA00049014"/>
    </source>
</evidence>
<dbReference type="PROSITE" id="PS50011">
    <property type="entry name" value="PROTEIN_KINASE_DOM"/>
    <property type="match status" value="1"/>
</dbReference>
<feature type="domain" description="Protein kinase" evidence="11">
    <location>
        <begin position="187"/>
        <end position="559"/>
    </location>
</feature>
<organism evidence="12 13">
    <name type="scientific">Naegleria fowleri</name>
    <name type="common">Brain eating amoeba</name>
    <dbReference type="NCBI Taxonomy" id="5763"/>
    <lineage>
        <taxon>Eukaryota</taxon>
        <taxon>Discoba</taxon>
        <taxon>Heterolobosea</taxon>
        <taxon>Tetramitia</taxon>
        <taxon>Eutetramitia</taxon>
        <taxon>Vahlkampfiidae</taxon>
        <taxon>Naegleria</taxon>
    </lineage>
</organism>
<comment type="similarity">
    <text evidence="5">Belongs to the protein kinase superfamily. STE Ser/Thr protein kinase family. MAP kinase kinase subfamily.</text>
</comment>
<evidence type="ECO:0000256" key="1">
    <source>
        <dbReference type="ARBA" id="ARBA00022679"/>
    </source>
</evidence>
<keyword evidence="2" id="KW-0547">Nucleotide-binding</keyword>
<accession>A0A6A5CBZ1</accession>
<comment type="caution">
    <text evidence="12">The sequence shown here is derived from an EMBL/GenBank/DDBJ whole genome shotgun (WGS) entry which is preliminary data.</text>
</comment>
<feature type="compositionally biased region" description="Acidic residues" evidence="10">
    <location>
        <begin position="12"/>
        <end position="27"/>
    </location>
</feature>
<evidence type="ECO:0000256" key="5">
    <source>
        <dbReference type="ARBA" id="ARBA00038035"/>
    </source>
</evidence>